<keyword evidence="2" id="KW-1185">Reference proteome</keyword>
<sequence>MSTQVSDPATTTGLIAWTDTTDEEVELDDTVREIEYSPQSRDLWAKGSKLGASPLFGHTGKEYHGAQLGVTVDKTLGLGHPCNPYGAGSTSLQRKPPELHLNLWSPNVPTSMTAFGTMSQAAFCRILHLWSHNRQPPSLPSPLASTVTPTLINISSKMLVIWSSAEQQPLLHTLEYSTHGQYCKVIPSWLKGLGGCVSGVRSPLSHGTTSFS</sequence>
<gene>
    <name evidence="1" type="ORF">BS47DRAFT_1367395</name>
</gene>
<dbReference type="AlphaFoldDB" id="A0A9P6AIF0"/>
<dbReference type="EMBL" id="MU129111">
    <property type="protein sequence ID" value="KAF9506435.1"/>
    <property type="molecule type" value="Genomic_DNA"/>
</dbReference>
<name>A0A9P6AIF0_9AGAM</name>
<evidence type="ECO:0000313" key="2">
    <source>
        <dbReference type="Proteomes" id="UP000886523"/>
    </source>
</evidence>
<evidence type="ECO:0000313" key="1">
    <source>
        <dbReference type="EMBL" id="KAF9506435.1"/>
    </source>
</evidence>
<proteinExistence type="predicted"/>
<reference evidence="1" key="1">
    <citation type="journal article" date="2020" name="Nat. Commun.">
        <title>Large-scale genome sequencing of mycorrhizal fungi provides insights into the early evolution of symbiotic traits.</title>
        <authorList>
            <person name="Miyauchi S."/>
            <person name="Kiss E."/>
            <person name="Kuo A."/>
            <person name="Drula E."/>
            <person name="Kohler A."/>
            <person name="Sanchez-Garcia M."/>
            <person name="Morin E."/>
            <person name="Andreopoulos B."/>
            <person name="Barry K.W."/>
            <person name="Bonito G."/>
            <person name="Buee M."/>
            <person name="Carver A."/>
            <person name="Chen C."/>
            <person name="Cichocki N."/>
            <person name="Clum A."/>
            <person name="Culley D."/>
            <person name="Crous P.W."/>
            <person name="Fauchery L."/>
            <person name="Girlanda M."/>
            <person name="Hayes R.D."/>
            <person name="Keri Z."/>
            <person name="LaButti K."/>
            <person name="Lipzen A."/>
            <person name="Lombard V."/>
            <person name="Magnuson J."/>
            <person name="Maillard F."/>
            <person name="Murat C."/>
            <person name="Nolan M."/>
            <person name="Ohm R.A."/>
            <person name="Pangilinan J."/>
            <person name="Pereira M.F."/>
            <person name="Perotto S."/>
            <person name="Peter M."/>
            <person name="Pfister S."/>
            <person name="Riley R."/>
            <person name="Sitrit Y."/>
            <person name="Stielow J.B."/>
            <person name="Szollosi G."/>
            <person name="Zifcakova L."/>
            <person name="Stursova M."/>
            <person name="Spatafora J.W."/>
            <person name="Tedersoo L."/>
            <person name="Vaario L.M."/>
            <person name="Yamada A."/>
            <person name="Yan M."/>
            <person name="Wang P."/>
            <person name="Xu J."/>
            <person name="Bruns T."/>
            <person name="Baldrian P."/>
            <person name="Vilgalys R."/>
            <person name="Dunand C."/>
            <person name="Henrissat B."/>
            <person name="Grigoriev I.V."/>
            <person name="Hibbett D."/>
            <person name="Nagy L.G."/>
            <person name="Martin F.M."/>
        </authorList>
    </citation>
    <scope>NUCLEOTIDE SEQUENCE</scope>
    <source>
        <strain evidence="1">UP504</strain>
    </source>
</reference>
<protein>
    <submittedName>
        <fullName evidence="1">Uncharacterized protein</fullName>
    </submittedName>
</protein>
<comment type="caution">
    <text evidence="1">The sequence shown here is derived from an EMBL/GenBank/DDBJ whole genome shotgun (WGS) entry which is preliminary data.</text>
</comment>
<organism evidence="1 2">
    <name type="scientific">Hydnum rufescens UP504</name>
    <dbReference type="NCBI Taxonomy" id="1448309"/>
    <lineage>
        <taxon>Eukaryota</taxon>
        <taxon>Fungi</taxon>
        <taxon>Dikarya</taxon>
        <taxon>Basidiomycota</taxon>
        <taxon>Agaricomycotina</taxon>
        <taxon>Agaricomycetes</taxon>
        <taxon>Cantharellales</taxon>
        <taxon>Hydnaceae</taxon>
        <taxon>Hydnum</taxon>
    </lineage>
</organism>
<dbReference type="Proteomes" id="UP000886523">
    <property type="component" value="Unassembled WGS sequence"/>
</dbReference>
<accession>A0A9P6AIF0</accession>